<keyword evidence="4" id="KW-1185">Reference proteome</keyword>
<accession>A0A485KUP3</accession>
<organism evidence="3 4">
    <name type="scientific">Aphanomyces stellatus</name>
    <dbReference type="NCBI Taxonomy" id="120398"/>
    <lineage>
        <taxon>Eukaryota</taxon>
        <taxon>Sar</taxon>
        <taxon>Stramenopiles</taxon>
        <taxon>Oomycota</taxon>
        <taxon>Saprolegniomycetes</taxon>
        <taxon>Saprolegniales</taxon>
        <taxon>Verrucalvaceae</taxon>
        <taxon>Aphanomyces</taxon>
    </lineage>
</organism>
<gene>
    <name evidence="3" type="primary">Aste57867_11909</name>
    <name evidence="2" type="ORF">As57867_011864</name>
    <name evidence="3" type="ORF">ASTE57867_11909</name>
</gene>
<dbReference type="AlphaFoldDB" id="A0A485KUP3"/>
<dbReference type="OrthoDB" id="121904at2759"/>
<evidence type="ECO:0000313" key="4">
    <source>
        <dbReference type="Proteomes" id="UP000332933"/>
    </source>
</evidence>
<dbReference type="EMBL" id="CAADRA010005341">
    <property type="protein sequence ID" value="VFT88764.1"/>
    <property type="molecule type" value="Genomic_DNA"/>
</dbReference>
<dbReference type="PROSITE" id="PS50994">
    <property type="entry name" value="INTEGRASE"/>
    <property type="match status" value="1"/>
</dbReference>
<reference evidence="2" key="2">
    <citation type="submission" date="2019-06" db="EMBL/GenBank/DDBJ databases">
        <title>Genomics analysis of Aphanomyces spp. identifies a new class of oomycete effector associated with host adaptation.</title>
        <authorList>
            <person name="Gaulin E."/>
        </authorList>
    </citation>
    <scope>NUCLEOTIDE SEQUENCE</scope>
    <source>
        <strain evidence="2">CBS 578.67</strain>
    </source>
</reference>
<evidence type="ECO:0000259" key="1">
    <source>
        <dbReference type="PROSITE" id="PS50994"/>
    </source>
</evidence>
<dbReference type="EMBL" id="VJMH01005320">
    <property type="protein sequence ID" value="KAF0697429.1"/>
    <property type="molecule type" value="Genomic_DNA"/>
</dbReference>
<dbReference type="InterPro" id="IPR052160">
    <property type="entry name" value="Gypsy_RT_Integrase-like"/>
</dbReference>
<dbReference type="InterPro" id="IPR012337">
    <property type="entry name" value="RNaseH-like_sf"/>
</dbReference>
<sequence length="382" mass="43473">MLDALLKCNWDSIIAAQDAAEKPRTVTQDDAGVLHMRGKIWIPDKAHELLTRIIIVAHCGSLGHRGQRAMLHLIRRHFITTDLETKSSAFLKSCLLCPHIRGGKIVQRPQGDTWSAERRNEGLQFDFLYMGDAWDGSKYVLVLKDDLTHFVKLIACDSPTSQVAVDAYMEWSALFSVPRVWISDGGSHFKNNIMTDLATRLKVKHNIVLAYCPWRNSTVKRMQAQTDVVGLHSVCLQANLNSTPTKFSGGMFPMYAFVGIEPTTPLDVVVGNVNKRLNAAGYTSIDFEKKSLQCAMDYLRESLHEIHTNILDKSELQEIVNCWRTREAKVRNRRRRLRSLVTRRPKGLLPEAHSYLDWTLLRREMLRVLLHSTPLAPQVYST</sequence>
<dbReference type="Proteomes" id="UP000332933">
    <property type="component" value="Unassembled WGS sequence"/>
</dbReference>
<dbReference type="InterPro" id="IPR001584">
    <property type="entry name" value="Integrase_cat-core"/>
</dbReference>
<proteinExistence type="predicted"/>
<dbReference type="InterPro" id="IPR036397">
    <property type="entry name" value="RNaseH_sf"/>
</dbReference>
<feature type="domain" description="Integrase catalytic" evidence="1">
    <location>
        <begin position="105"/>
        <end position="222"/>
    </location>
</feature>
<dbReference type="GO" id="GO:0015074">
    <property type="term" value="P:DNA integration"/>
    <property type="evidence" value="ECO:0007669"/>
    <property type="project" value="InterPro"/>
</dbReference>
<dbReference type="Gene3D" id="3.30.420.10">
    <property type="entry name" value="Ribonuclease H-like superfamily/Ribonuclease H"/>
    <property type="match status" value="1"/>
</dbReference>
<dbReference type="GO" id="GO:0003676">
    <property type="term" value="F:nucleic acid binding"/>
    <property type="evidence" value="ECO:0007669"/>
    <property type="project" value="InterPro"/>
</dbReference>
<dbReference type="PANTHER" id="PTHR47266">
    <property type="entry name" value="ENDONUCLEASE-RELATED"/>
    <property type="match status" value="1"/>
</dbReference>
<dbReference type="SUPFAM" id="SSF53098">
    <property type="entry name" value="Ribonuclease H-like"/>
    <property type="match status" value="1"/>
</dbReference>
<evidence type="ECO:0000313" key="2">
    <source>
        <dbReference type="EMBL" id="KAF0697429.1"/>
    </source>
</evidence>
<protein>
    <submittedName>
        <fullName evidence="3">Aste57867_11909 protein</fullName>
    </submittedName>
</protein>
<reference evidence="3 4" key="1">
    <citation type="submission" date="2019-03" db="EMBL/GenBank/DDBJ databases">
        <authorList>
            <person name="Gaulin E."/>
            <person name="Dumas B."/>
        </authorList>
    </citation>
    <scope>NUCLEOTIDE SEQUENCE [LARGE SCALE GENOMIC DNA]</scope>
    <source>
        <strain evidence="3">CBS 568.67</strain>
    </source>
</reference>
<dbReference type="Pfam" id="PF00665">
    <property type="entry name" value="rve"/>
    <property type="match status" value="1"/>
</dbReference>
<name>A0A485KUP3_9STRA</name>
<evidence type="ECO:0000313" key="3">
    <source>
        <dbReference type="EMBL" id="VFT88764.1"/>
    </source>
</evidence>